<dbReference type="Proteomes" id="UP000298615">
    <property type="component" value="Chromosome"/>
</dbReference>
<dbReference type="OrthoDB" id="2339326at2"/>
<dbReference type="KEGG" id="vao:FA707_00155"/>
<name>A0A4D7CS59_9ENTE</name>
<dbReference type="EMBL" id="CP039712">
    <property type="protein sequence ID" value="QCI85472.1"/>
    <property type="molecule type" value="Genomic_DNA"/>
</dbReference>
<keyword evidence="2" id="KW-1185">Reference proteome</keyword>
<dbReference type="InterPro" id="IPR027994">
    <property type="entry name" value="WxL_dom"/>
</dbReference>
<dbReference type="RefSeq" id="WP_136952333.1">
    <property type="nucleotide sequence ID" value="NZ_CP039712.1"/>
</dbReference>
<evidence type="ECO:0000313" key="2">
    <source>
        <dbReference type="Proteomes" id="UP000298615"/>
    </source>
</evidence>
<reference evidence="1 2" key="1">
    <citation type="submission" date="2019-04" db="EMBL/GenBank/DDBJ databases">
        <title>Vagococcus sp. nov., isolated from faeces of yaks (Bos grunniens).</title>
        <authorList>
            <person name="Ge Y."/>
        </authorList>
    </citation>
    <scope>NUCLEOTIDE SEQUENCE [LARGE SCALE GENOMIC DNA]</scope>
    <source>
        <strain evidence="1 2">MN-17</strain>
    </source>
</reference>
<organism evidence="1 2">
    <name type="scientific">Vagococcus zengguangii</name>
    <dbReference type="NCBI Taxonomy" id="2571750"/>
    <lineage>
        <taxon>Bacteria</taxon>
        <taxon>Bacillati</taxon>
        <taxon>Bacillota</taxon>
        <taxon>Bacilli</taxon>
        <taxon>Lactobacillales</taxon>
        <taxon>Enterococcaceae</taxon>
        <taxon>Vagococcus</taxon>
    </lineage>
</organism>
<dbReference type="AlphaFoldDB" id="A0A4D7CS59"/>
<dbReference type="Pfam" id="PF13731">
    <property type="entry name" value="WxL"/>
    <property type="match status" value="1"/>
</dbReference>
<gene>
    <name evidence="1" type="ORF">FA707_00155</name>
</gene>
<accession>A0A4D7CS59</accession>
<sequence length="267" mass="29661">MVRNLNKLGLFITLSFAITSSTWISAVSADSLSGDASVRFNASDNPSPPVDPDNPDKVIDPGEVVKTEGPLRLDFVPKLSFGYRVISDQDQRYNVKAQQFVSDTPARPNYIQLTDNRWNMGGWRLTLQQEKQFYSAEAKEAKELKGAVITFNQQSIHSAYDLDGYVPEIVKEDIALNEMGASYTIVEASENKGPGTWVIKFGASDTDDDKETSLIPVLHDNGKPLIDDYYQKPVYENTGIRLSVPGSINKEAVKYSTVLVWTLSELT</sequence>
<proteinExistence type="predicted"/>
<protein>
    <submittedName>
        <fullName evidence="1">WxL domain-containing protein</fullName>
    </submittedName>
</protein>
<evidence type="ECO:0000313" key="1">
    <source>
        <dbReference type="EMBL" id="QCI85472.1"/>
    </source>
</evidence>